<feature type="transmembrane region" description="Helical" evidence="13">
    <location>
        <begin position="45"/>
        <end position="65"/>
    </location>
</feature>
<evidence type="ECO:0000256" key="12">
    <source>
        <dbReference type="RuleBase" id="RU004423"/>
    </source>
</evidence>
<dbReference type="EMBL" id="WNTK01000582">
    <property type="protein sequence ID" value="KAG9469267.1"/>
    <property type="molecule type" value="Genomic_DNA"/>
</dbReference>
<keyword evidence="4" id="KW-0716">Sensory transduction</keyword>
<dbReference type="OrthoDB" id="8876749at2759"/>
<comment type="similarity">
    <text evidence="2 12">Belongs to the G-protein coupled receptor T2R family.</text>
</comment>
<dbReference type="GO" id="GO:0033038">
    <property type="term" value="F:bitter taste receptor activity"/>
    <property type="evidence" value="ECO:0007669"/>
    <property type="project" value="InterPro"/>
</dbReference>
<feature type="transmembrane region" description="Helical" evidence="13">
    <location>
        <begin position="168"/>
        <end position="195"/>
    </location>
</feature>
<name>A0A8J6JT09_ELECQ</name>
<keyword evidence="15" id="KW-1185">Reference proteome</keyword>
<evidence type="ECO:0000256" key="7">
    <source>
        <dbReference type="ARBA" id="ARBA00023040"/>
    </source>
</evidence>
<comment type="subcellular location">
    <subcellularLocation>
        <location evidence="1">Membrane</location>
        <topology evidence="1">Multi-pass membrane protein</topology>
    </subcellularLocation>
</comment>
<evidence type="ECO:0000256" key="1">
    <source>
        <dbReference type="ARBA" id="ARBA00004141"/>
    </source>
</evidence>
<sequence length="247" mass="28111">MKMECVLTAALYVIYLVGLTANLIIVAANVMKWKSLKSLQTCDKILISLAISRSLCLFCIIIDYSTLQFLPWLRQNNNLLSTLNILGMSMMYNSLWIATILCVFYCVKIATYNCKLFVFLKTRISTMVPGLISVSLLISLISSLPFGWVHSNLKLQKVLNESTENMTLYNLAITEIFTYQLLIFVIMYLICSSLYITGLHLHLKHSIFIYGIILCSPPMFHSLYIISSSSEIKKMFVLMCLGLFRCS</sequence>
<dbReference type="Pfam" id="PF05296">
    <property type="entry name" value="TAS2R"/>
    <property type="match status" value="1"/>
</dbReference>
<dbReference type="AlphaFoldDB" id="A0A8J6JT09"/>
<keyword evidence="6 13" id="KW-1133">Transmembrane helix</keyword>
<evidence type="ECO:0000256" key="11">
    <source>
        <dbReference type="ARBA" id="ARBA00044110"/>
    </source>
</evidence>
<dbReference type="Proteomes" id="UP000770717">
    <property type="component" value="Unassembled WGS sequence"/>
</dbReference>
<evidence type="ECO:0000313" key="14">
    <source>
        <dbReference type="EMBL" id="KAG9469267.1"/>
    </source>
</evidence>
<evidence type="ECO:0000256" key="2">
    <source>
        <dbReference type="ARBA" id="ARBA00007376"/>
    </source>
</evidence>
<evidence type="ECO:0000256" key="3">
    <source>
        <dbReference type="ARBA" id="ARBA00022480"/>
    </source>
</evidence>
<dbReference type="GO" id="GO:0004930">
    <property type="term" value="F:G protein-coupled receptor activity"/>
    <property type="evidence" value="ECO:0007669"/>
    <property type="project" value="UniProtKB-KW"/>
</dbReference>
<evidence type="ECO:0000256" key="9">
    <source>
        <dbReference type="ARBA" id="ARBA00023170"/>
    </source>
</evidence>
<dbReference type="InterPro" id="IPR007960">
    <property type="entry name" value="TAS2R"/>
</dbReference>
<feature type="transmembrane region" description="Helical" evidence="13">
    <location>
        <begin position="128"/>
        <end position="148"/>
    </location>
</feature>
<keyword evidence="5 13" id="KW-0812">Transmembrane</keyword>
<dbReference type="GO" id="GO:0016020">
    <property type="term" value="C:membrane"/>
    <property type="evidence" value="ECO:0007669"/>
    <property type="project" value="UniProtKB-SubCell"/>
</dbReference>
<evidence type="ECO:0000256" key="4">
    <source>
        <dbReference type="ARBA" id="ARBA00022606"/>
    </source>
</evidence>
<keyword evidence="8 13" id="KW-0472">Membrane</keyword>
<keyword evidence="7" id="KW-0297">G-protein coupled receptor</keyword>
<dbReference type="PANTHER" id="PTHR11394:SF47">
    <property type="entry name" value="TASTE RECEPTOR TYPE 2 MEMBER 40"/>
    <property type="match status" value="1"/>
</dbReference>
<dbReference type="PANTHER" id="PTHR11394">
    <property type="entry name" value="TASTE RECEPTOR TYPE 2"/>
    <property type="match status" value="1"/>
</dbReference>
<keyword evidence="3" id="KW-0919">Taste</keyword>
<keyword evidence="9" id="KW-0675">Receptor</keyword>
<comment type="caution">
    <text evidence="14">The sequence shown here is derived from an EMBL/GenBank/DDBJ whole genome shotgun (WGS) entry which is preliminary data.</text>
</comment>
<feature type="transmembrane region" description="Helical" evidence="13">
    <location>
        <begin position="207"/>
        <end position="226"/>
    </location>
</feature>
<evidence type="ECO:0000256" key="5">
    <source>
        <dbReference type="ARBA" id="ARBA00022692"/>
    </source>
</evidence>
<reference evidence="14" key="1">
    <citation type="thesis" date="2020" institute="ProQuest LLC" country="789 East Eisenhower Parkway, Ann Arbor, MI, USA">
        <title>Comparative Genomics and Chromosome Evolution.</title>
        <authorList>
            <person name="Mudd A.B."/>
        </authorList>
    </citation>
    <scope>NUCLEOTIDE SEQUENCE</scope>
    <source>
        <strain evidence="14">HN-11 Male</strain>
        <tissue evidence="14">Kidney and liver</tissue>
    </source>
</reference>
<evidence type="ECO:0000313" key="15">
    <source>
        <dbReference type="Proteomes" id="UP000770717"/>
    </source>
</evidence>
<evidence type="ECO:0000256" key="6">
    <source>
        <dbReference type="ARBA" id="ARBA00022989"/>
    </source>
</evidence>
<feature type="transmembrane region" description="Helical" evidence="13">
    <location>
        <begin position="85"/>
        <end position="107"/>
    </location>
</feature>
<organism evidence="14 15">
    <name type="scientific">Eleutherodactylus coqui</name>
    <name type="common">Puerto Rican coqui</name>
    <dbReference type="NCBI Taxonomy" id="57060"/>
    <lineage>
        <taxon>Eukaryota</taxon>
        <taxon>Metazoa</taxon>
        <taxon>Chordata</taxon>
        <taxon>Craniata</taxon>
        <taxon>Vertebrata</taxon>
        <taxon>Euteleostomi</taxon>
        <taxon>Amphibia</taxon>
        <taxon>Batrachia</taxon>
        <taxon>Anura</taxon>
        <taxon>Neobatrachia</taxon>
        <taxon>Hyloidea</taxon>
        <taxon>Eleutherodactylidae</taxon>
        <taxon>Eleutherodactylinae</taxon>
        <taxon>Eleutherodactylus</taxon>
        <taxon>Eleutherodactylus</taxon>
    </lineage>
</organism>
<keyword evidence="10" id="KW-0807">Transducer</keyword>
<protein>
    <recommendedName>
        <fullName evidence="11">Taste receptor type 2 member 40</fullName>
    </recommendedName>
</protein>
<feature type="transmembrane region" description="Helical" evidence="13">
    <location>
        <begin position="12"/>
        <end position="33"/>
    </location>
</feature>
<proteinExistence type="inferred from homology"/>
<gene>
    <name evidence="14" type="ORF">GDO78_020926</name>
</gene>
<evidence type="ECO:0000256" key="8">
    <source>
        <dbReference type="ARBA" id="ARBA00023136"/>
    </source>
</evidence>
<evidence type="ECO:0000256" key="13">
    <source>
        <dbReference type="SAM" id="Phobius"/>
    </source>
</evidence>
<evidence type="ECO:0000256" key="10">
    <source>
        <dbReference type="ARBA" id="ARBA00023224"/>
    </source>
</evidence>
<accession>A0A8J6JT09</accession>